<sequence>MIEPDYNNLDKETQSYLHSLSKKDVERRFGRQLWEYALKHRLDYDELVEEETIRNLYNYKYVFNI</sequence>
<gene>
    <name evidence="1" type="ORF">GVT53_03810</name>
</gene>
<evidence type="ECO:0000313" key="1">
    <source>
        <dbReference type="EMBL" id="QII43836.1"/>
    </source>
</evidence>
<proteinExistence type="predicted"/>
<organism evidence="1 2">
    <name type="scientific">Flagellimonas oceani</name>
    <dbReference type="NCBI Taxonomy" id="2698672"/>
    <lineage>
        <taxon>Bacteria</taxon>
        <taxon>Pseudomonadati</taxon>
        <taxon>Bacteroidota</taxon>
        <taxon>Flavobacteriia</taxon>
        <taxon>Flavobacteriales</taxon>
        <taxon>Flavobacteriaceae</taxon>
        <taxon>Flagellimonas</taxon>
    </lineage>
</organism>
<dbReference type="EMBL" id="CP049616">
    <property type="protein sequence ID" value="QII43836.1"/>
    <property type="molecule type" value="Genomic_DNA"/>
</dbReference>
<reference evidence="1 2" key="1">
    <citation type="submission" date="2020-02" db="EMBL/GenBank/DDBJ databases">
        <title>Complete genome of Muricauda sp. 501str8.</title>
        <authorList>
            <person name="Dong B."/>
            <person name="Zhu S."/>
            <person name="Yang J."/>
            <person name="Chen J."/>
        </authorList>
    </citation>
    <scope>NUCLEOTIDE SEQUENCE [LARGE SCALE GENOMIC DNA]</scope>
    <source>
        <strain evidence="1 2">501str8</strain>
    </source>
</reference>
<protein>
    <submittedName>
        <fullName evidence="1">Uncharacterized protein</fullName>
    </submittedName>
</protein>
<accession>A0A6G7IZ61</accession>
<dbReference type="Proteomes" id="UP000502928">
    <property type="component" value="Chromosome"/>
</dbReference>
<keyword evidence="2" id="KW-1185">Reference proteome</keyword>
<dbReference type="RefSeq" id="WP_166247497.1">
    <property type="nucleotide sequence ID" value="NZ_CP049616.1"/>
</dbReference>
<dbReference type="AlphaFoldDB" id="A0A6G7IZ61"/>
<dbReference type="KEGG" id="mut:GVT53_03810"/>
<evidence type="ECO:0000313" key="2">
    <source>
        <dbReference type="Proteomes" id="UP000502928"/>
    </source>
</evidence>
<name>A0A6G7IZ61_9FLAO</name>